<dbReference type="EMBL" id="BPLR01002702">
    <property type="protein sequence ID" value="GIX76918.1"/>
    <property type="molecule type" value="Genomic_DNA"/>
</dbReference>
<sequence>MEDEDLAMKKDNLAIEIFELSDGKQRKMNLSLTSVDIGSVQLPSNLSVGNNTFLQEAGEKEFWPFTET</sequence>
<name>A0AAV4MX01_CAEEX</name>
<organism evidence="1 2">
    <name type="scientific">Caerostris extrusa</name>
    <name type="common">Bark spider</name>
    <name type="synonym">Caerostris bankana</name>
    <dbReference type="NCBI Taxonomy" id="172846"/>
    <lineage>
        <taxon>Eukaryota</taxon>
        <taxon>Metazoa</taxon>
        <taxon>Ecdysozoa</taxon>
        <taxon>Arthropoda</taxon>
        <taxon>Chelicerata</taxon>
        <taxon>Arachnida</taxon>
        <taxon>Araneae</taxon>
        <taxon>Araneomorphae</taxon>
        <taxon>Entelegynae</taxon>
        <taxon>Araneoidea</taxon>
        <taxon>Araneidae</taxon>
        <taxon>Caerostris</taxon>
    </lineage>
</organism>
<evidence type="ECO:0000313" key="2">
    <source>
        <dbReference type="Proteomes" id="UP001054945"/>
    </source>
</evidence>
<dbReference type="Proteomes" id="UP001054945">
    <property type="component" value="Unassembled WGS sequence"/>
</dbReference>
<accession>A0AAV4MX01</accession>
<keyword evidence="2" id="KW-1185">Reference proteome</keyword>
<comment type="caution">
    <text evidence="1">The sequence shown here is derived from an EMBL/GenBank/DDBJ whole genome shotgun (WGS) entry which is preliminary data.</text>
</comment>
<evidence type="ECO:0000313" key="1">
    <source>
        <dbReference type="EMBL" id="GIX76918.1"/>
    </source>
</evidence>
<gene>
    <name evidence="1" type="ORF">CEXT_269221</name>
</gene>
<reference evidence="1 2" key="1">
    <citation type="submission" date="2021-06" db="EMBL/GenBank/DDBJ databases">
        <title>Caerostris extrusa draft genome.</title>
        <authorList>
            <person name="Kono N."/>
            <person name="Arakawa K."/>
        </authorList>
    </citation>
    <scope>NUCLEOTIDE SEQUENCE [LARGE SCALE GENOMIC DNA]</scope>
</reference>
<dbReference type="AlphaFoldDB" id="A0AAV4MX01"/>
<proteinExistence type="predicted"/>
<protein>
    <submittedName>
        <fullName evidence="1">Uncharacterized protein</fullName>
    </submittedName>
</protein>